<dbReference type="RefSeq" id="WP_114026998.1">
    <property type="nucleotide sequence ID" value="NZ_QOIL01000001.1"/>
</dbReference>
<evidence type="ECO:0000313" key="1">
    <source>
        <dbReference type="EMBL" id="RCG33334.1"/>
    </source>
</evidence>
<gene>
    <name evidence="1" type="ORF">DQ384_02660</name>
</gene>
<evidence type="ECO:0000313" key="2">
    <source>
        <dbReference type="Proteomes" id="UP000253094"/>
    </source>
</evidence>
<dbReference type="NCBIfam" id="TIGR04267">
    <property type="entry name" value="mod_HExxH"/>
    <property type="match status" value="1"/>
</dbReference>
<dbReference type="InterPro" id="IPR026337">
    <property type="entry name" value="AKG_HExxH"/>
</dbReference>
<proteinExistence type="predicted"/>
<keyword evidence="2" id="KW-1185">Reference proteome</keyword>
<comment type="caution">
    <text evidence="1">The sequence shown here is derived from an EMBL/GenBank/DDBJ whole genome shotgun (WGS) entry which is preliminary data.</text>
</comment>
<dbReference type="EMBL" id="QOIL01000001">
    <property type="protein sequence ID" value="RCG33334.1"/>
    <property type="molecule type" value="Genomic_DNA"/>
</dbReference>
<dbReference type="OrthoDB" id="5187444at2"/>
<organism evidence="1 2">
    <name type="scientific">Sphaerisporangium album</name>
    <dbReference type="NCBI Taxonomy" id="509200"/>
    <lineage>
        <taxon>Bacteria</taxon>
        <taxon>Bacillati</taxon>
        <taxon>Actinomycetota</taxon>
        <taxon>Actinomycetes</taxon>
        <taxon>Streptosporangiales</taxon>
        <taxon>Streptosporangiaceae</taxon>
        <taxon>Sphaerisporangium</taxon>
    </lineage>
</organism>
<dbReference type="AlphaFoldDB" id="A0A367FSX8"/>
<accession>A0A367FSX8</accession>
<reference evidence="1 2" key="1">
    <citation type="submission" date="2018-06" db="EMBL/GenBank/DDBJ databases">
        <title>Sphaerisporangium craniellae sp. nov., isolated from a marine sponge in the South China Sea.</title>
        <authorList>
            <person name="Li L."/>
        </authorList>
    </citation>
    <scope>NUCLEOTIDE SEQUENCE [LARGE SCALE GENOMIC DNA]</scope>
    <source>
        <strain evidence="1 2">CCTCC AA 208026</strain>
    </source>
</reference>
<protein>
    <submittedName>
        <fullName evidence="1">TetR family transcriptional regulator</fullName>
    </submittedName>
</protein>
<name>A0A367FSX8_9ACTN</name>
<sequence>MTLTYDLSDPLALLGGLPFLDEEFAAKRLLAAVAAARHVTAERQGKAGRITDNALETWLAPSGALLLGGGQPIPAIPLAPVQKDQVNGALTELGSLIPTWTALTTLPVRYACLHVPNGAISASSRAWPQHVLLAEDAFATPLELREQITHELAHQWLYLMEELWRIELPSARPVTLPSGTANRSPSEVLGAAHVAAVLTRLYAEAGDAPEGRLERLAAYQAGCLALLDQIADDLTDLGRDIARHLKEVA</sequence>
<dbReference type="Proteomes" id="UP000253094">
    <property type="component" value="Unassembled WGS sequence"/>
</dbReference>